<evidence type="ECO:0000256" key="1">
    <source>
        <dbReference type="SAM" id="SignalP"/>
    </source>
</evidence>
<protein>
    <submittedName>
        <fullName evidence="2">Putative deoxyribonuclease i</fullName>
    </submittedName>
</protein>
<evidence type="ECO:0000313" key="2">
    <source>
        <dbReference type="EMBL" id="NBJ58998.1"/>
    </source>
</evidence>
<feature type="signal peptide" evidence="1">
    <location>
        <begin position="1"/>
        <end position="20"/>
    </location>
</feature>
<name>A0A6B2EAJ4_9DIPT</name>
<dbReference type="SUPFAM" id="SSF54060">
    <property type="entry name" value="His-Me finger endonucleases"/>
    <property type="match status" value="1"/>
</dbReference>
<accession>A0A6B2EAJ4</accession>
<keyword evidence="1" id="KW-0732">Signal</keyword>
<dbReference type="AlphaFoldDB" id="A0A6B2EAJ4"/>
<proteinExistence type="predicted"/>
<dbReference type="InterPro" id="IPR044925">
    <property type="entry name" value="His-Me_finger_sf"/>
</dbReference>
<organism evidence="2">
    <name type="scientific">Phlebotomus kandelakii</name>
    <dbReference type="NCBI Taxonomy" id="1109342"/>
    <lineage>
        <taxon>Eukaryota</taxon>
        <taxon>Metazoa</taxon>
        <taxon>Ecdysozoa</taxon>
        <taxon>Arthropoda</taxon>
        <taxon>Hexapoda</taxon>
        <taxon>Insecta</taxon>
        <taxon>Pterygota</taxon>
        <taxon>Neoptera</taxon>
        <taxon>Endopterygota</taxon>
        <taxon>Diptera</taxon>
        <taxon>Nematocera</taxon>
        <taxon>Psychodoidea</taxon>
        <taxon>Psychodidae</taxon>
        <taxon>Phlebotomus</taxon>
        <taxon>Larroussius</taxon>
    </lineage>
</organism>
<feature type="chain" id="PRO_5025460151" evidence="1">
    <location>
        <begin position="21"/>
        <end position="389"/>
    </location>
</feature>
<sequence>MLKAIFSAIFLLGIIFQSQGLSLGSDSNCHLPLKPVAYGFFAPLVFNADDGKFFGQFSFTTNDTILLSAGDSVIVSCMPGYFKSFPKLKFLKAKCVEGEVFELEDGKRESWSKSFACELRVVEEIIAPRLEGCPEAAQSIEFGFINPHTRTSNIVGEACYSVQEGRTIFAHMRDPSVVRIEDTRYLSSGRHPEGRDKINLFRALRQDRVNDLLQERMGRHGLPMIGSRPLLTGQMLDYPQLHLITRLTWNYAITHNDDSMQGWNNLQSDVEKQSRKEDVEVWVGSSGVQTLKDLSGQSFDFYLDEKKFPVPKYLWLVVKIADKTSGFLFSNTPHNLKTEICSDSCSAIDWISHPEANDLQCCSLEKLRQIVPEIPQNQISPPPNAERSV</sequence>
<dbReference type="EMBL" id="GIFK01001295">
    <property type="protein sequence ID" value="NBJ58998.1"/>
    <property type="molecule type" value="Transcribed_RNA"/>
</dbReference>
<reference evidence="2" key="1">
    <citation type="submission" date="2019-10" db="EMBL/GenBank/DDBJ databases">
        <title>Short sand fly seasons in Tbilisi, Georgia, hinder development of host immunity to saliva of the visceral leishmaniasis vector Phlebotomus kandelakii.</title>
        <authorList>
            <person name="Oliveira F."/>
            <person name="Giorgobiani E."/>
            <person name="Guimaraes-Costa A.B."/>
            <person name="Abdeladhim M."/>
            <person name="Oristian J."/>
            <person name="Tskhvaradze L."/>
            <person name="Tsertsvadze N."/>
            <person name="Zakalashvili M."/>
            <person name="Valenzuela J.G."/>
            <person name="Kamhawi S."/>
        </authorList>
    </citation>
    <scope>NUCLEOTIDE SEQUENCE</scope>
    <source>
        <strain evidence="2">Wild-capture in Tbilisi</strain>
        <tissue evidence="2">Salivary glands</tissue>
    </source>
</reference>